<sequence length="179" mass="20855">MGERPNGGRKNYTLPVPYPEPKVVAPNAFYAQLLLEDYAGMTSELTAIHQYLYHHYYFEKELSAMVESIAIVEMKHLELLAETILLLGEAPEYRTLSHNFPAYWNASFVYYGKDLCDRLAADIAAEQEAICNYRRHQELIADPHIRELLARIIMDEEHHLKLFRQAMYRYCPGWGETQV</sequence>
<protein>
    <submittedName>
        <fullName evidence="4">Manganese catalase family protein</fullName>
    </submittedName>
</protein>
<dbReference type="InterPro" id="IPR012347">
    <property type="entry name" value="Ferritin-like"/>
</dbReference>
<dbReference type="GO" id="GO:0005829">
    <property type="term" value="C:cytosol"/>
    <property type="evidence" value="ECO:0007669"/>
    <property type="project" value="TreeGrafter"/>
</dbReference>
<accession>A0A8J6LLW9</accession>
<reference evidence="4" key="1">
    <citation type="submission" date="2020-06" db="EMBL/GenBank/DDBJ databases">
        <title>Novel chitinolytic bacterium.</title>
        <authorList>
            <person name="Ungkulpasvich U."/>
            <person name="Kosugi A."/>
            <person name="Uke A."/>
        </authorList>
    </citation>
    <scope>NUCLEOTIDE SEQUENCE</scope>
    <source>
        <strain evidence="4">UUS1-1</strain>
    </source>
</reference>
<dbReference type="GO" id="GO:0020037">
    <property type="term" value="F:heme binding"/>
    <property type="evidence" value="ECO:0007669"/>
    <property type="project" value="TreeGrafter"/>
</dbReference>
<proteinExistence type="predicted"/>
<dbReference type="GO" id="GO:0004322">
    <property type="term" value="F:ferroxidase activity"/>
    <property type="evidence" value="ECO:0007669"/>
    <property type="project" value="TreeGrafter"/>
</dbReference>
<dbReference type="AlphaFoldDB" id="A0A8J6LLW9"/>
<name>A0A8J6LLW9_9FIRM</name>
<feature type="domain" description="Ferritin/DPS" evidence="3">
    <location>
        <begin position="41"/>
        <end position="165"/>
    </location>
</feature>
<dbReference type="RefSeq" id="WP_181339374.1">
    <property type="nucleotide sequence ID" value="NZ_JAAKDE010000009.1"/>
</dbReference>
<dbReference type="PANTHER" id="PTHR30295:SF0">
    <property type="entry name" value="BACTERIOFERRITIN"/>
    <property type="match status" value="1"/>
</dbReference>
<dbReference type="InterPro" id="IPR008331">
    <property type="entry name" value="Ferritin_DPS_dom"/>
</dbReference>
<keyword evidence="1" id="KW-0409">Iron storage</keyword>
<dbReference type="EMBL" id="JAAKDE010000009">
    <property type="protein sequence ID" value="MBA2132919.1"/>
    <property type="molecule type" value="Genomic_DNA"/>
</dbReference>
<dbReference type="PANTHER" id="PTHR30295">
    <property type="entry name" value="BACTERIOFERRITIN"/>
    <property type="match status" value="1"/>
</dbReference>
<evidence type="ECO:0000313" key="4">
    <source>
        <dbReference type="EMBL" id="MBA2132919.1"/>
    </source>
</evidence>
<dbReference type="InterPro" id="IPR009078">
    <property type="entry name" value="Ferritin-like_SF"/>
</dbReference>
<organism evidence="4 5">
    <name type="scientific">Capillibacterium thermochitinicola</name>
    <dbReference type="NCBI Taxonomy" id="2699427"/>
    <lineage>
        <taxon>Bacteria</taxon>
        <taxon>Bacillati</taxon>
        <taxon>Bacillota</taxon>
        <taxon>Capillibacterium</taxon>
    </lineage>
</organism>
<comment type="caution">
    <text evidence="4">The sequence shown here is derived from an EMBL/GenBank/DDBJ whole genome shotgun (WGS) entry which is preliminary data.</text>
</comment>
<dbReference type="Gene3D" id="1.20.1260.10">
    <property type="match status" value="2"/>
</dbReference>
<dbReference type="Pfam" id="PF00210">
    <property type="entry name" value="Ferritin"/>
    <property type="match status" value="1"/>
</dbReference>
<dbReference type="GO" id="GO:0008199">
    <property type="term" value="F:ferric iron binding"/>
    <property type="evidence" value="ECO:0007669"/>
    <property type="project" value="InterPro"/>
</dbReference>
<gene>
    <name evidence="4" type="ORF">G5B42_05100</name>
</gene>
<evidence type="ECO:0000259" key="3">
    <source>
        <dbReference type="Pfam" id="PF00210"/>
    </source>
</evidence>
<keyword evidence="2" id="KW-0408">Iron</keyword>
<dbReference type="Proteomes" id="UP000657177">
    <property type="component" value="Unassembled WGS sequence"/>
</dbReference>
<evidence type="ECO:0000313" key="5">
    <source>
        <dbReference type="Proteomes" id="UP000657177"/>
    </source>
</evidence>
<dbReference type="CDD" id="cd07908">
    <property type="entry name" value="Mn_catalase_like"/>
    <property type="match status" value="1"/>
</dbReference>
<evidence type="ECO:0000256" key="2">
    <source>
        <dbReference type="ARBA" id="ARBA00023004"/>
    </source>
</evidence>
<keyword evidence="5" id="KW-1185">Reference proteome</keyword>
<dbReference type="GO" id="GO:0006879">
    <property type="term" value="P:intracellular iron ion homeostasis"/>
    <property type="evidence" value="ECO:0007669"/>
    <property type="project" value="UniProtKB-KW"/>
</dbReference>
<dbReference type="SUPFAM" id="SSF47240">
    <property type="entry name" value="Ferritin-like"/>
    <property type="match status" value="1"/>
</dbReference>
<evidence type="ECO:0000256" key="1">
    <source>
        <dbReference type="ARBA" id="ARBA00022434"/>
    </source>
</evidence>